<dbReference type="Pfam" id="PF00069">
    <property type="entry name" value="Pkinase"/>
    <property type="match status" value="1"/>
</dbReference>
<proteinExistence type="predicted"/>
<keyword evidence="1" id="KW-0808">Transferase</keyword>
<reference evidence="7 8" key="1">
    <citation type="journal article" date="2018" name="IMA Fungus">
        <title>IMA Genome-F 9: Draft genome sequence of Annulohypoxylon stygium, Aspergillus mulundensis, Berkeleyomyces basicola (syn. Thielaviopsis basicola), Ceratocystis smalleyi, two Cercospora beticola strains, Coleophoma cylindrospora, Fusarium fracticaudum, Phialophora cf. hyalina, and Morchella septimelata.</title>
        <authorList>
            <person name="Wingfield B.D."/>
            <person name="Bills G.F."/>
            <person name="Dong Y."/>
            <person name="Huang W."/>
            <person name="Nel W.J."/>
            <person name="Swalarsk-Parry B.S."/>
            <person name="Vaghefi N."/>
            <person name="Wilken P.M."/>
            <person name="An Z."/>
            <person name="de Beer Z.W."/>
            <person name="De Vos L."/>
            <person name="Chen L."/>
            <person name="Duong T.A."/>
            <person name="Gao Y."/>
            <person name="Hammerbacher A."/>
            <person name="Kikkert J.R."/>
            <person name="Li Y."/>
            <person name="Li H."/>
            <person name="Li K."/>
            <person name="Li Q."/>
            <person name="Liu X."/>
            <person name="Ma X."/>
            <person name="Naidoo K."/>
            <person name="Pethybridge S.J."/>
            <person name="Sun J."/>
            <person name="Steenkamp E.T."/>
            <person name="van der Nest M.A."/>
            <person name="van Wyk S."/>
            <person name="Wingfield M.J."/>
            <person name="Xiong C."/>
            <person name="Yue Q."/>
            <person name="Zhang X."/>
        </authorList>
    </citation>
    <scope>NUCLEOTIDE SEQUENCE [LARGE SCALE GENOMIC DNA]</scope>
    <source>
        <strain evidence="7 8">BP6252</strain>
    </source>
</reference>
<dbReference type="SUPFAM" id="SSF56112">
    <property type="entry name" value="Protein kinase-like (PK-like)"/>
    <property type="match status" value="1"/>
</dbReference>
<evidence type="ECO:0000313" key="8">
    <source>
        <dbReference type="Proteomes" id="UP000256645"/>
    </source>
</evidence>
<accession>A0A3D8QSY0</accession>
<organism evidence="7 8">
    <name type="scientific">Coleophoma cylindrospora</name>
    <dbReference type="NCBI Taxonomy" id="1849047"/>
    <lineage>
        <taxon>Eukaryota</taxon>
        <taxon>Fungi</taxon>
        <taxon>Dikarya</taxon>
        <taxon>Ascomycota</taxon>
        <taxon>Pezizomycotina</taxon>
        <taxon>Leotiomycetes</taxon>
        <taxon>Helotiales</taxon>
        <taxon>Dermateaceae</taxon>
        <taxon>Coleophoma</taxon>
    </lineage>
</organism>
<evidence type="ECO:0000256" key="1">
    <source>
        <dbReference type="ARBA" id="ARBA00022679"/>
    </source>
</evidence>
<dbReference type="PANTHER" id="PTHR43671:SF103">
    <property type="entry name" value="KINASE, PUTATIVE-RELATED"/>
    <property type="match status" value="1"/>
</dbReference>
<dbReference type="Proteomes" id="UP000256645">
    <property type="component" value="Unassembled WGS sequence"/>
</dbReference>
<protein>
    <recommendedName>
        <fullName evidence="6">Protein kinase domain-containing protein</fullName>
    </recommendedName>
</protein>
<dbReference type="GO" id="GO:0005524">
    <property type="term" value="F:ATP binding"/>
    <property type="evidence" value="ECO:0007669"/>
    <property type="project" value="UniProtKB-KW"/>
</dbReference>
<dbReference type="Gene3D" id="1.10.510.10">
    <property type="entry name" value="Transferase(Phosphotransferase) domain 1"/>
    <property type="match status" value="1"/>
</dbReference>
<comment type="caution">
    <text evidence="7">The sequence shown here is derived from an EMBL/GenBank/DDBJ whole genome shotgun (WGS) entry which is preliminary data.</text>
</comment>
<evidence type="ECO:0000259" key="6">
    <source>
        <dbReference type="PROSITE" id="PS50011"/>
    </source>
</evidence>
<dbReference type="AlphaFoldDB" id="A0A3D8QSY0"/>
<dbReference type="EMBL" id="PDLM01000012">
    <property type="protein sequence ID" value="RDW64895.1"/>
    <property type="molecule type" value="Genomic_DNA"/>
</dbReference>
<gene>
    <name evidence="7" type="ORF">BP6252_10546</name>
</gene>
<dbReference type="GO" id="GO:0004674">
    <property type="term" value="F:protein serine/threonine kinase activity"/>
    <property type="evidence" value="ECO:0007669"/>
    <property type="project" value="TreeGrafter"/>
</dbReference>
<keyword evidence="8" id="KW-1185">Reference proteome</keyword>
<evidence type="ECO:0000256" key="2">
    <source>
        <dbReference type="ARBA" id="ARBA00022741"/>
    </source>
</evidence>
<dbReference type="OrthoDB" id="4062651at2759"/>
<dbReference type="InterPro" id="IPR050660">
    <property type="entry name" value="NEK_Ser/Thr_kinase"/>
</dbReference>
<evidence type="ECO:0000256" key="3">
    <source>
        <dbReference type="ARBA" id="ARBA00022777"/>
    </source>
</evidence>
<feature type="compositionally biased region" description="Low complexity" evidence="5">
    <location>
        <begin position="368"/>
        <end position="395"/>
    </location>
</feature>
<dbReference type="PROSITE" id="PS50011">
    <property type="entry name" value="PROTEIN_KINASE_DOM"/>
    <property type="match status" value="1"/>
</dbReference>
<dbReference type="InterPro" id="IPR011009">
    <property type="entry name" value="Kinase-like_dom_sf"/>
</dbReference>
<name>A0A3D8QSY0_9HELO</name>
<keyword evidence="2" id="KW-0547">Nucleotide-binding</keyword>
<feature type="compositionally biased region" description="Polar residues" evidence="5">
    <location>
        <begin position="396"/>
        <end position="410"/>
    </location>
</feature>
<evidence type="ECO:0000256" key="5">
    <source>
        <dbReference type="SAM" id="MobiDB-lite"/>
    </source>
</evidence>
<feature type="region of interest" description="Disordered" evidence="5">
    <location>
        <begin position="620"/>
        <end position="659"/>
    </location>
</feature>
<feature type="region of interest" description="Disordered" evidence="5">
    <location>
        <begin position="450"/>
        <end position="470"/>
    </location>
</feature>
<feature type="compositionally biased region" description="Polar residues" evidence="5">
    <location>
        <begin position="620"/>
        <end position="647"/>
    </location>
</feature>
<evidence type="ECO:0000256" key="4">
    <source>
        <dbReference type="ARBA" id="ARBA00022840"/>
    </source>
</evidence>
<dbReference type="STRING" id="1849047.A0A3D8QSY0"/>
<keyword evidence="3" id="KW-0418">Kinase</keyword>
<dbReference type="InterPro" id="IPR000719">
    <property type="entry name" value="Prot_kinase_dom"/>
</dbReference>
<keyword evidence="4" id="KW-0067">ATP-binding</keyword>
<dbReference type="SMART" id="SM00220">
    <property type="entry name" value="S_TKc"/>
    <property type="match status" value="1"/>
</dbReference>
<feature type="region of interest" description="Disordered" evidence="5">
    <location>
        <begin position="347"/>
        <end position="424"/>
    </location>
</feature>
<dbReference type="PANTHER" id="PTHR43671">
    <property type="entry name" value="SERINE/THREONINE-PROTEIN KINASE NEK"/>
    <property type="match status" value="1"/>
</dbReference>
<feature type="domain" description="Protein kinase" evidence="6">
    <location>
        <begin position="158"/>
        <end position="533"/>
    </location>
</feature>
<evidence type="ECO:0000313" key="7">
    <source>
        <dbReference type="EMBL" id="RDW64895.1"/>
    </source>
</evidence>
<sequence>MDYRRPSLVKNAEELRKTQRSSHTYISFTGADNCVRNTNGYSLDTSNIMWWDEKIHATVNRQFVASKLRPDEQLRLDRPVGFGGGLTDDTYMEWIEEKAKRFFLILVDLGVPDQIFGVIDDSWDDEDLPVPFNQVERLQLTYDKDEKVERRFFQRQFLYLLRAIQKGDHNIYDDIEVVPLELADKVPGANLLNKNIDKVHLPGKPDEVLLRRRIQIGDAAGQMSRADFLHVIDTMKAVDHVHLLSLWASYEHEGYGYLLLTPVYDTTFKSFLLVTPPSFKILPKIDRRSLLLNWLYCLADALAFLHGKGRAHLHIKPSNVLLDADNQIFLGDAGVFSALSSGGEKKGFDQETYNYGPPEHVGHPAVPQPTSSRPSTRRSGPPFSLSSPTSPILSTDNASILTSSTGSTDPGSKRANGSGKHDPQKSDIFSLGTIFLEIITFLIKRASRNFASHRSAKNKTPGRGGGLPDSSFHKNLGQVEKWMEILAKDASKKEDKLFRGVKDILGLCARMLSADPGDRPTAAEVSEQLRTILTTGCGLEAEKIHCMERKIDANQWNFGFEELRLASQRAAAEACAIAAATDVPVMASTPPVITPGVNPYDTFAYQSPIYQLDSKLSRNGSLVTQGTRPTSRGGTEGNNSSRSSSGKETIKAKPKAKAWRAPVYADISFG</sequence>